<evidence type="ECO:0000259" key="1">
    <source>
        <dbReference type="Pfam" id="PF04101"/>
    </source>
</evidence>
<dbReference type="Pfam" id="PF04101">
    <property type="entry name" value="Glyco_tran_28_C"/>
    <property type="match status" value="1"/>
</dbReference>
<dbReference type="PANTHER" id="PTHR21015">
    <property type="entry name" value="UDP-N-ACETYLGLUCOSAMINE--N-ACETYLMURAMYL-(PENTAPEPTIDE) PYROPHOSPHORYL-UNDECAPRENOL N-ACETYLGLUCOSAMINE TRANSFERASE 1"/>
    <property type="match status" value="1"/>
</dbReference>
<dbReference type="Proteomes" id="UP001229486">
    <property type="component" value="Unassembled WGS sequence"/>
</dbReference>
<dbReference type="InterPro" id="IPR007235">
    <property type="entry name" value="Glyco_trans_28_C"/>
</dbReference>
<dbReference type="RefSeq" id="WP_392395659.1">
    <property type="nucleotide sequence ID" value="NZ_JAURTK010000014.1"/>
</dbReference>
<accession>A0AB73IML9</accession>
<gene>
    <name evidence="2" type="ORF">J2793_006396</name>
</gene>
<evidence type="ECO:0000313" key="3">
    <source>
        <dbReference type="Proteomes" id="UP001229486"/>
    </source>
</evidence>
<organism evidence="2 3">
    <name type="scientific">Paraburkholderia caledonica</name>
    <dbReference type="NCBI Taxonomy" id="134536"/>
    <lineage>
        <taxon>Bacteria</taxon>
        <taxon>Pseudomonadati</taxon>
        <taxon>Pseudomonadota</taxon>
        <taxon>Betaproteobacteria</taxon>
        <taxon>Burkholderiales</taxon>
        <taxon>Burkholderiaceae</taxon>
        <taxon>Paraburkholderia</taxon>
    </lineage>
</organism>
<dbReference type="AlphaFoldDB" id="A0AB73IML9"/>
<dbReference type="EMBL" id="JAURTK010000014">
    <property type="protein sequence ID" value="MDP9650921.1"/>
    <property type="molecule type" value="Genomic_DNA"/>
</dbReference>
<sequence>MRTVLFATDYGSGLGDLAAFLPIAGALRRRGWHVVFAVPHDSDALELAASLIESAGYRFFEVAGAPDKNASSLAERIAGIPSFASADILRHALDFWFTQLRRLEPAVVVSGRAVLATVAATLANLPCCAVDTGSFHDHEALTAVTDEPLSREGIATAHVLAVANAALERNGPQVFRTLSDLYRIERVVRLAPRALLAGRPTALRDCVGASPAMSCGERAEWPRTDIALPRIFAYIEPRLANAAAILEVLGDPDASFNVIASVPGISEAMRRRVEREHLSVVDTPVDIAVLLEQADAVVCHAGSSLVAQALSMGKPLLLAPATNEQQQCAVAAMRIHAALLVLPNSDKERIREQLDRLLAGTFAAGRSYPACARALARSSATAEPDAIAASIEASAGGIAQDVQADRTLRSGIQPRNEVFADYDVIFLSYDEPHADERWGVLARAVPYAQRIHGVSGFDAAHKAAAAASRTERFILVDGDNVMDERFFEVRARVPALFADSIWQWCSVNNVTGLAYPFGGVKIWTRSRVMAMRTHEACATRDAPLATDFWAMPGYHTFRRVFSTNVTNDSPHQAFRAAFREGCKLVSWNGLVRTPHDFVRIAGMPQSRRALVWMSVGADVPNGLWSLLGARLGFLCHFQGDFDPAGIRAYQQFESYWRAVSSPIIGEEQSGGGVESEALAAAVARAGQKINALLGKPLAIDMNAEQSARFKQVMKEKLADDVPLFKPFGLNDGFNT</sequence>
<dbReference type="PANTHER" id="PTHR21015:SF22">
    <property type="entry name" value="GLYCOSYLTRANSFERASE"/>
    <property type="match status" value="1"/>
</dbReference>
<evidence type="ECO:0000313" key="2">
    <source>
        <dbReference type="EMBL" id="MDP9650921.1"/>
    </source>
</evidence>
<protein>
    <submittedName>
        <fullName evidence="2">UDP:flavonoid glycosyltransferase YjiC (YdhE family)</fullName>
    </submittedName>
</protein>
<dbReference type="GO" id="GO:0016758">
    <property type="term" value="F:hexosyltransferase activity"/>
    <property type="evidence" value="ECO:0007669"/>
    <property type="project" value="InterPro"/>
</dbReference>
<dbReference type="SUPFAM" id="SSF53756">
    <property type="entry name" value="UDP-Glycosyltransferase/glycogen phosphorylase"/>
    <property type="match status" value="1"/>
</dbReference>
<reference evidence="2" key="1">
    <citation type="submission" date="2023-07" db="EMBL/GenBank/DDBJ databases">
        <title>Sorghum-associated microbial communities from plants grown in Nebraska, USA.</title>
        <authorList>
            <person name="Schachtman D."/>
        </authorList>
    </citation>
    <scope>NUCLEOTIDE SEQUENCE</scope>
    <source>
        <strain evidence="2">DS1061</strain>
    </source>
</reference>
<dbReference type="Gene3D" id="3.40.50.2000">
    <property type="entry name" value="Glycogen Phosphorylase B"/>
    <property type="match status" value="2"/>
</dbReference>
<feature type="domain" description="Glycosyl transferase family 28 C-terminal" evidence="1">
    <location>
        <begin position="287"/>
        <end position="358"/>
    </location>
</feature>
<proteinExistence type="predicted"/>
<comment type="caution">
    <text evidence="2">The sequence shown here is derived from an EMBL/GenBank/DDBJ whole genome shotgun (WGS) entry which is preliminary data.</text>
</comment>
<name>A0AB73IML9_9BURK</name>